<evidence type="ECO:0000259" key="8">
    <source>
        <dbReference type="PROSITE" id="PS51471"/>
    </source>
</evidence>
<dbReference type="PROSITE" id="PS51471">
    <property type="entry name" value="FE2OG_OXY"/>
    <property type="match status" value="1"/>
</dbReference>
<dbReference type="Pfam" id="PF18331">
    <property type="entry name" value="PKHD_C"/>
    <property type="match status" value="1"/>
</dbReference>
<dbReference type="InterPro" id="IPR005123">
    <property type="entry name" value="Oxoglu/Fe-dep_dioxygenase_dom"/>
</dbReference>
<dbReference type="InterPro" id="IPR023550">
    <property type="entry name" value="PKHD_hydroxylase"/>
</dbReference>
<dbReference type="InterPro" id="IPR006620">
    <property type="entry name" value="Pro_4_hyd_alph"/>
</dbReference>
<dbReference type="HAMAP" id="MF_00657">
    <property type="entry name" value="Hydroxyl_YbiX"/>
    <property type="match status" value="1"/>
</dbReference>
<evidence type="ECO:0000313" key="9">
    <source>
        <dbReference type="EMBL" id="GEQ97136.1"/>
    </source>
</evidence>
<accession>A0A5A7MMR7</accession>
<dbReference type="GO" id="GO:0016706">
    <property type="term" value="F:2-oxoglutarate-dependent dioxygenase activity"/>
    <property type="evidence" value="ECO:0007669"/>
    <property type="project" value="UniProtKB-UniRule"/>
</dbReference>
<protein>
    <submittedName>
        <fullName evidence="9">PKHD-type hydroxylase</fullName>
    </submittedName>
</protein>
<keyword evidence="3 7" id="KW-0847">Vitamin C</keyword>
<dbReference type="NCBIfam" id="NF003974">
    <property type="entry name" value="PRK05467.1-3"/>
    <property type="match status" value="1"/>
</dbReference>
<dbReference type="AlphaFoldDB" id="A0A5A7MMR7"/>
<feature type="domain" description="Fe2OG dioxygenase" evidence="8">
    <location>
        <begin position="77"/>
        <end position="173"/>
    </location>
</feature>
<gene>
    <name evidence="9" type="ORF">JCM17844_07730</name>
</gene>
<evidence type="ECO:0000313" key="10">
    <source>
        <dbReference type="Proteomes" id="UP000322084"/>
    </source>
</evidence>
<feature type="binding site" evidence="7">
    <location>
        <position position="164"/>
    </location>
    <ligand>
        <name>2-oxoglutarate</name>
        <dbReference type="ChEBI" id="CHEBI:16810"/>
    </ligand>
</feature>
<dbReference type="InterPro" id="IPR041097">
    <property type="entry name" value="PKHD_C"/>
</dbReference>
<dbReference type="GO" id="GO:0005506">
    <property type="term" value="F:iron ion binding"/>
    <property type="evidence" value="ECO:0007669"/>
    <property type="project" value="UniProtKB-UniRule"/>
</dbReference>
<feature type="binding site" evidence="7">
    <location>
        <position position="97"/>
    </location>
    <ligand>
        <name>Fe cation</name>
        <dbReference type="ChEBI" id="CHEBI:24875"/>
    </ligand>
</feature>
<dbReference type="GO" id="GO:0006879">
    <property type="term" value="P:intracellular iron ion homeostasis"/>
    <property type="evidence" value="ECO:0007669"/>
    <property type="project" value="TreeGrafter"/>
</dbReference>
<dbReference type="PANTHER" id="PTHR41536">
    <property type="entry name" value="PKHD-TYPE HYDROXYLASE YBIX"/>
    <property type="match status" value="1"/>
</dbReference>
<comment type="cofactor">
    <cofactor evidence="7">
        <name>Fe(2+)</name>
        <dbReference type="ChEBI" id="CHEBI:29033"/>
    </cofactor>
    <text evidence="7">Binds 1 Fe(2+) ion per subunit.</text>
</comment>
<name>A0A5A7MMR7_9PROT</name>
<dbReference type="InterPro" id="IPR044862">
    <property type="entry name" value="Pro_4_hyd_alph_FE2OG_OXY"/>
</dbReference>
<proteinExistence type="inferred from homology"/>
<reference evidence="9 10" key="1">
    <citation type="submission" date="2019-09" db="EMBL/GenBank/DDBJ databases">
        <title>NBRP : Genome information of microbial organism related human and environment.</title>
        <authorList>
            <person name="Hattori M."/>
            <person name="Oshima K."/>
            <person name="Inaba H."/>
            <person name="Suda W."/>
            <person name="Sakamoto M."/>
            <person name="Iino T."/>
            <person name="Kitahara M."/>
            <person name="Oshida Y."/>
            <person name="Iida T."/>
            <person name="Kudo T."/>
            <person name="Itoh T."/>
            <person name="Ohkuma M."/>
        </authorList>
    </citation>
    <scope>NUCLEOTIDE SEQUENCE [LARGE SCALE GENOMIC DNA]</scope>
    <source>
        <strain evidence="9 10">Hi-2</strain>
    </source>
</reference>
<dbReference type="NCBIfam" id="NF003975">
    <property type="entry name" value="PRK05467.1-4"/>
    <property type="match status" value="1"/>
</dbReference>
<keyword evidence="6 7" id="KW-0408">Iron</keyword>
<dbReference type="Gene3D" id="4.10.860.20">
    <property type="entry name" value="Rabenosyn, Rab binding domain"/>
    <property type="match status" value="1"/>
</dbReference>
<evidence type="ECO:0000256" key="7">
    <source>
        <dbReference type="HAMAP-Rule" id="MF_00657"/>
    </source>
</evidence>
<evidence type="ECO:0000256" key="6">
    <source>
        <dbReference type="ARBA" id="ARBA00023004"/>
    </source>
</evidence>
<feature type="binding site" evidence="7">
    <location>
        <position position="154"/>
    </location>
    <ligand>
        <name>Fe cation</name>
        <dbReference type="ChEBI" id="CHEBI:24875"/>
    </ligand>
</feature>
<dbReference type="GO" id="GO:0006974">
    <property type="term" value="P:DNA damage response"/>
    <property type="evidence" value="ECO:0007669"/>
    <property type="project" value="TreeGrafter"/>
</dbReference>
<evidence type="ECO:0000256" key="5">
    <source>
        <dbReference type="ARBA" id="ARBA00023002"/>
    </source>
</evidence>
<keyword evidence="5 7" id="KW-0560">Oxidoreductase</keyword>
<dbReference type="Gene3D" id="2.60.120.620">
    <property type="entry name" value="q2cbj1_9rhob like domain"/>
    <property type="match status" value="1"/>
</dbReference>
<dbReference type="GO" id="GO:0031418">
    <property type="term" value="F:L-ascorbic acid binding"/>
    <property type="evidence" value="ECO:0007669"/>
    <property type="project" value="UniProtKB-KW"/>
</dbReference>
<dbReference type="RefSeq" id="WP_149999891.1">
    <property type="nucleotide sequence ID" value="NZ_BKCL01000002.1"/>
</dbReference>
<sequence length="221" mass="23709">MIIFISDVLNQDALSRAREAVAGLSFEPGQTTAGWHARSVKANSQAMPSAGLRVLQQRIVKAIEAHPVVQMSALPRHMAPPLISRYGPGDAYGCHVDDAVMGTPPLRSDLSATLFLNDPDAYDGGELIIEGPGGEEAVKLAAGSLVLYPSTSLHQVAPVTKGERLVAVTWIQSLIADEAARAILFDLAQAKQQMFEQAGKSPAFDLLAKSYANLLRRWARP</sequence>
<comment type="caution">
    <text evidence="9">The sequence shown here is derived from an EMBL/GenBank/DDBJ whole genome shotgun (WGS) entry which is preliminary data.</text>
</comment>
<dbReference type="SMART" id="SM00702">
    <property type="entry name" value="P4Hc"/>
    <property type="match status" value="1"/>
</dbReference>
<evidence type="ECO:0000256" key="3">
    <source>
        <dbReference type="ARBA" id="ARBA00022896"/>
    </source>
</evidence>
<keyword evidence="2 7" id="KW-0479">Metal-binding</keyword>
<dbReference type="PANTHER" id="PTHR41536:SF1">
    <property type="entry name" value="PKHD-TYPE HYDROXYLASE YBIX"/>
    <property type="match status" value="1"/>
</dbReference>
<dbReference type="Proteomes" id="UP000322084">
    <property type="component" value="Unassembled WGS sequence"/>
</dbReference>
<keyword evidence="4 7" id="KW-0223">Dioxygenase</keyword>
<comment type="cofactor">
    <cofactor evidence="1 7">
        <name>L-ascorbate</name>
        <dbReference type="ChEBI" id="CHEBI:38290"/>
    </cofactor>
</comment>
<dbReference type="EMBL" id="BKCL01000002">
    <property type="protein sequence ID" value="GEQ97136.1"/>
    <property type="molecule type" value="Genomic_DNA"/>
</dbReference>
<dbReference type="Pfam" id="PF13640">
    <property type="entry name" value="2OG-FeII_Oxy_3"/>
    <property type="match status" value="1"/>
</dbReference>
<evidence type="ECO:0000256" key="2">
    <source>
        <dbReference type="ARBA" id="ARBA00022723"/>
    </source>
</evidence>
<organism evidence="9 10">
    <name type="scientific">Iodidimonas gelatinilytica</name>
    <dbReference type="NCBI Taxonomy" id="1236966"/>
    <lineage>
        <taxon>Bacteria</taxon>
        <taxon>Pseudomonadati</taxon>
        <taxon>Pseudomonadota</taxon>
        <taxon>Alphaproteobacteria</taxon>
        <taxon>Iodidimonadales</taxon>
        <taxon>Iodidimonadaceae</taxon>
        <taxon>Iodidimonas</taxon>
    </lineage>
</organism>
<feature type="binding site" evidence="7">
    <location>
        <position position="95"/>
    </location>
    <ligand>
        <name>Fe cation</name>
        <dbReference type="ChEBI" id="CHEBI:24875"/>
    </ligand>
</feature>
<evidence type="ECO:0000256" key="4">
    <source>
        <dbReference type="ARBA" id="ARBA00022964"/>
    </source>
</evidence>
<evidence type="ECO:0000256" key="1">
    <source>
        <dbReference type="ARBA" id="ARBA00001961"/>
    </source>
</evidence>